<gene>
    <name evidence="1" type="primary">orf48</name>
</gene>
<sequence>MTVTYVFYFEKTIANRLNCLINRFKKSNVRKFYDSSTEHKSFDHYTIH</sequence>
<protein>
    <submittedName>
        <fullName evidence="1">Uncharacterized protein</fullName>
    </submittedName>
</protein>
<name>A0A1Z1MT03_9FLOR</name>
<organism evidence="1">
    <name type="scientific">Polysiphonia sp</name>
    <dbReference type="NCBI Taxonomy" id="1967842"/>
    <lineage>
        <taxon>Eukaryota</taxon>
        <taxon>Rhodophyta</taxon>
        <taxon>Florideophyceae</taxon>
        <taxon>Rhodymeniophycidae</taxon>
        <taxon>Ceramiales</taxon>
        <taxon>Rhodomelaceae</taxon>
        <taxon>Polysiphonioideae</taxon>
        <taxon>Polysiphonia</taxon>
    </lineage>
</organism>
<dbReference type="EMBL" id="MF101456">
    <property type="protein sequence ID" value="ARW69223.1"/>
    <property type="molecule type" value="Genomic_DNA"/>
</dbReference>
<proteinExistence type="predicted"/>
<accession>A0A1Z1MT03</accession>
<evidence type="ECO:0000313" key="1">
    <source>
        <dbReference type="EMBL" id="ARW69223.1"/>
    </source>
</evidence>
<dbReference type="AlphaFoldDB" id="A0A1Z1MT03"/>
<geneLocation type="chloroplast" evidence="1"/>
<reference evidence="1" key="1">
    <citation type="journal article" date="2017" name="J. Phycol.">
        <title>Analysis of chloroplast genomes and a supermatrix inform reclassification of the Rhodomelaceae (Rhodophyta).</title>
        <authorList>
            <person name="Diaz-Tapia P."/>
            <person name="Maggs C.A."/>
            <person name="West J.A."/>
            <person name="Verbruggen H."/>
        </authorList>
    </citation>
    <scope>NUCLEOTIDE SEQUENCE</scope>
    <source>
        <strain evidence="1">PD1760</strain>
    </source>
</reference>
<keyword evidence="1" id="KW-0150">Chloroplast</keyword>
<keyword evidence="1" id="KW-0934">Plastid</keyword>